<gene>
    <name evidence="1" type="ORF">KC729_09245</name>
</gene>
<evidence type="ECO:0008006" key="3">
    <source>
        <dbReference type="Google" id="ProtNLM"/>
    </source>
</evidence>
<evidence type="ECO:0000313" key="1">
    <source>
        <dbReference type="EMBL" id="MCA9727854.1"/>
    </source>
</evidence>
<dbReference type="PANTHER" id="PTHR38134:SF2">
    <property type="entry name" value="GALACTOKINASE"/>
    <property type="match status" value="1"/>
</dbReference>
<dbReference type="Proteomes" id="UP000697710">
    <property type="component" value="Unassembled WGS sequence"/>
</dbReference>
<dbReference type="Gene3D" id="3.40.50.2000">
    <property type="entry name" value="Glycogen Phosphorylase B"/>
    <property type="match status" value="1"/>
</dbReference>
<proteinExistence type="predicted"/>
<dbReference type="InterPro" id="IPR053205">
    <property type="entry name" value="GHMP_kinase_L-arabinokinase"/>
</dbReference>
<name>A0A956LYH0_UNCEI</name>
<dbReference type="AlphaFoldDB" id="A0A956LYH0"/>
<dbReference type="SUPFAM" id="SSF53756">
    <property type="entry name" value="UDP-Glycosyltransferase/glycogen phosphorylase"/>
    <property type="match status" value="1"/>
</dbReference>
<dbReference type="EMBL" id="JAGQHR010000249">
    <property type="protein sequence ID" value="MCA9727854.1"/>
    <property type="molecule type" value="Genomic_DNA"/>
</dbReference>
<comment type="caution">
    <text evidence="1">The sequence shown here is derived from an EMBL/GenBank/DDBJ whole genome shotgun (WGS) entry which is preliminary data.</text>
</comment>
<organism evidence="1 2">
    <name type="scientific">Eiseniibacteriota bacterium</name>
    <dbReference type="NCBI Taxonomy" id="2212470"/>
    <lineage>
        <taxon>Bacteria</taxon>
        <taxon>Candidatus Eiseniibacteriota</taxon>
    </lineage>
</organism>
<dbReference type="PANTHER" id="PTHR38134">
    <property type="entry name" value="SLR1395 PROTEIN"/>
    <property type="match status" value="1"/>
</dbReference>
<accession>A0A956LYH0</accession>
<evidence type="ECO:0000313" key="2">
    <source>
        <dbReference type="Proteomes" id="UP000697710"/>
    </source>
</evidence>
<protein>
    <recommendedName>
        <fullName evidence="3">Glycosyl transferase family 28 C-terminal domain-containing protein</fullName>
    </recommendedName>
</protein>
<reference evidence="1" key="2">
    <citation type="journal article" date="2021" name="Microbiome">
        <title>Successional dynamics and alternative stable states in a saline activated sludge microbial community over 9 years.</title>
        <authorList>
            <person name="Wang Y."/>
            <person name="Ye J."/>
            <person name="Ju F."/>
            <person name="Liu L."/>
            <person name="Boyd J.A."/>
            <person name="Deng Y."/>
            <person name="Parks D.H."/>
            <person name="Jiang X."/>
            <person name="Yin X."/>
            <person name="Woodcroft B.J."/>
            <person name="Tyson G.W."/>
            <person name="Hugenholtz P."/>
            <person name="Polz M.F."/>
            <person name="Zhang T."/>
        </authorList>
    </citation>
    <scope>NUCLEOTIDE SEQUENCE</scope>
    <source>
        <strain evidence="1">HKST-UBA01</strain>
    </source>
</reference>
<sequence length="365" mass="40641">MRTGPIVYYITAHGYGHGVRSADILNAIARLAPSVDTVVVSTLDPAFLRSRLDHTPREFRSRALDVGMVQLDSVRLDVERSRRAAAGLLDRWDELVVQERAFHDAVDASVVVADIPAIPIEAAASAGRPAIAVGNFAWDWIYEPYAESDSRWSPIVERFRRGYGRADLLLRLPFSEPMAVFPICEDLPLLSTPVPSRRDDLARHAGADAGKRWTLISFTTLEWGAEALDRVEAIPGTEFFSVLPLVWPGRRIHAIDRRRFSFAEVLASVDAVVSKPGYGIVSECIAAGKPLLHASRRDFREYPILVDAIERYLRQRAISEERLYSGDLGRDLEHLFQAPVPRETMPAGGADRAARRILDLARADL</sequence>
<reference evidence="1" key="1">
    <citation type="submission" date="2020-04" db="EMBL/GenBank/DDBJ databases">
        <authorList>
            <person name="Zhang T."/>
        </authorList>
    </citation>
    <scope>NUCLEOTIDE SEQUENCE</scope>
    <source>
        <strain evidence="1">HKST-UBA01</strain>
    </source>
</reference>